<proteinExistence type="predicted"/>
<sequence>MWSLVQRSKFIADFVSPVFDEFECWHALHSYEAKLIDGLHRIVNRYGGPKPS</sequence>
<name>K5EAD2_RHOBT</name>
<comment type="caution">
    <text evidence="1">The sequence shown here is derived from an EMBL/GenBank/DDBJ whole genome shotgun (WGS) entry which is preliminary data.</text>
</comment>
<gene>
    <name evidence="1" type="ORF">RBSH_01911</name>
</gene>
<dbReference type="EMBL" id="AMCW01000043">
    <property type="protein sequence ID" value="EKK02751.1"/>
    <property type="molecule type" value="Genomic_DNA"/>
</dbReference>
<evidence type="ECO:0000313" key="2">
    <source>
        <dbReference type="Proteomes" id="UP000007993"/>
    </source>
</evidence>
<reference evidence="1 2" key="1">
    <citation type="journal article" date="2013" name="Mar. Genomics">
        <title>Expression of sulfatases in Rhodopirellula baltica and the diversity of sulfatases in the genus Rhodopirellula.</title>
        <authorList>
            <person name="Wegner C.E."/>
            <person name="Richter-Heitmann T."/>
            <person name="Klindworth A."/>
            <person name="Klockow C."/>
            <person name="Richter M."/>
            <person name="Achstetter T."/>
            <person name="Glockner F.O."/>
            <person name="Harder J."/>
        </authorList>
    </citation>
    <scope>NUCLEOTIDE SEQUENCE [LARGE SCALE GENOMIC DNA]</scope>
    <source>
        <strain evidence="1 2">SH28</strain>
    </source>
</reference>
<dbReference type="Proteomes" id="UP000007993">
    <property type="component" value="Unassembled WGS sequence"/>
</dbReference>
<organism evidence="1 2">
    <name type="scientific">Rhodopirellula baltica SH28</name>
    <dbReference type="NCBI Taxonomy" id="993517"/>
    <lineage>
        <taxon>Bacteria</taxon>
        <taxon>Pseudomonadati</taxon>
        <taxon>Planctomycetota</taxon>
        <taxon>Planctomycetia</taxon>
        <taxon>Pirellulales</taxon>
        <taxon>Pirellulaceae</taxon>
        <taxon>Rhodopirellula</taxon>
    </lineage>
</organism>
<accession>K5EAD2</accession>
<protein>
    <submittedName>
        <fullName evidence="1">Uncharacterized protein</fullName>
    </submittedName>
</protein>
<dbReference type="PATRIC" id="fig|993517.3.peg.2070"/>
<evidence type="ECO:0000313" key="1">
    <source>
        <dbReference type="EMBL" id="EKK02751.1"/>
    </source>
</evidence>
<dbReference type="AlphaFoldDB" id="K5EAD2"/>